<accession>A0A0R3LV57</accession>
<dbReference type="AlphaFoldDB" id="A0A0R3LV57"/>
<name>A0A0R3LV57_9BRAD</name>
<evidence type="ECO:0000256" key="1">
    <source>
        <dbReference type="SAM" id="Phobius"/>
    </source>
</evidence>
<proteinExistence type="predicted"/>
<dbReference type="EMBL" id="LLXZ01000082">
    <property type="protein sequence ID" value="KRR08640.1"/>
    <property type="molecule type" value="Genomic_DNA"/>
</dbReference>
<keyword evidence="1" id="KW-0812">Transmembrane</keyword>
<feature type="transmembrane region" description="Helical" evidence="1">
    <location>
        <begin position="62"/>
        <end position="81"/>
    </location>
</feature>
<dbReference type="Proteomes" id="UP000050863">
    <property type="component" value="Unassembled WGS sequence"/>
</dbReference>
<evidence type="ECO:0000313" key="3">
    <source>
        <dbReference type="Proteomes" id="UP000050863"/>
    </source>
</evidence>
<feature type="transmembrane region" description="Helical" evidence="1">
    <location>
        <begin position="6"/>
        <end position="23"/>
    </location>
</feature>
<sequence length="84" mass="9225">MEGAGAPVSLFQLISCIGARSIFHMHSMLRWRSTMRELSAEARLHLYARSVSRRSGTGFHTAALYSAFALIAAIVFGTLSVHPF</sequence>
<evidence type="ECO:0000313" key="2">
    <source>
        <dbReference type="EMBL" id="KRR08640.1"/>
    </source>
</evidence>
<reference evidence="2 3" key="1">
    <citation type="submission" date="2014-03" db="EMBL/GenBank/DDBJ databases">
        <title>Bradyrhizobium valentinum sp. nov., isolated from effective nodules of Lupinus mariae-josephae, a lupine endemic of basic-lime soils in Eastern Spain.</title>
        <authorList>
            <person name="Duran D."/>
            <person name="Rey L."/>
            <person name="Navarro A."/>
            <person name="Busquets A."/>
            <person name="Imperial J."/>
            <person name="Ruiz-Argueso T."/>
        </authorList>
    </citation>
    <scope>NUCLEOTIDE SEQUENCE [LARGE SCALE GENOMIC DNA]</scope>
    <source>
        <strain evidence="2 3">PAC68</strain>
    </source>
</reference>
<organism evidence="2 3">
    <name type="scientific">Bradyrhizobium jicamae</name>
    <dbReference type="NCBI Taxonomy" id="280332"/>
    <lineage>
        <taxon>Bacteria</taxon>
        <taxon>Pseudomonadati</taxon>
        <taxon>Pseudomonadota</taxon>
        <taxon>Alphaproteobacteria</taxon>
        <taxon>Hyphomicrobiales</taxon>
        <taxon>Nitrobacteraceae</taxon>
        <taxon>Bradyrhizobium</taxon>
    </lineage>
</organism>
<gene>
    <name evidence="2" type="ORF">CQ12_38225</name>
</gene>
<keyword evidence="1" id="KW-0472">Membrane</keyword>
<protein>
    <submittedName>
        <fullName evidence="2">Uncharacterized protein</fullName>
    </submittedName>
</protein>
<keyword evidence="1" id="KW-1133">Transmembrane helix</keyword>
<keyword evidence="3" id="KW-1185">Reference proteome</keyword>
<comment type="caution">
    <text evidence="2">The sequence shown here is derived from an EMBL/GenBank/DDBJ whole genome shotgun (WGS) entry which is preliminary data.</text>
</comment>